<dbReference type="PANTHER" id="PTHR21481">
    <property type="entry name" value="PROTEIN CLEC16A"/>
    <property type="match status" value="1"/>
</dbReference>
<evidence type="ECO:0000313" key="2">
    <source>
        <dbReference type="Proteomes" id="UP001374535"/>
    </source>
</evidence>
<accession>A0AAQ3RMG1</accession>
<dbReference type="GO" id="GO:0005770">
    <property type="term" value="C:late endosome"/>
    <property type="evidence" value="ECO:0007669"/>
    <property type="project" value="TreeGrafter"/>
</dbReference>
<dbReference type="InterPro" id="IPR039272">
    <property type="entry name" value="CLEC16A/TT9"/>
</dbReference>
<reference evidence="1 2" key="1">
    <citation type="journal article" date="2023" name="Life. Sci Alliance">
        <title>Evolutionary insights into 3D genome organization and epigenetic landscape of Vigna mungo.</title>
        <authorList>
            <person name="Junaid A."/>
            <person name="Singh B."/>
            <person name="Bhatia S."/>
        </authorList>
    </citation>
    <scope>NUCLEOTIDE SEQUENCE [LARGE SCALE GENOMIC DNA]</scope>
    <source>
        <strain evidence="1">Urdbean</strain>
    </source>
</reference>
<dbReference type="GO" id="GO:0005794">
    <property type="term" value="C:Golgi apparatus"/>
    <property type="evidence" value="ECO:0007669"/>
    <property type="project" value="TreeGrafter"/>
</dbReference>
<dbReference type="AlphaFoldDB" id="A0AAQ3RMG1"/>
<name>A0AAQ3RMG1_VIGMU</name>
<proteinExistence type="predicted"/>
<dbReference type="GO" id="GO:0016197">
    <property type="term" value="P:endosomal transport"/>
    <property type="evidence" value="ECO:0007669"/>
    <property type="project" value="TreeGrafter"/>
</dbReference>
<dbReference type="PANTHER" id="PTHR21481:SF0">
    <property type="entry name" value="PROTEIN CLEC16A"/>
    <property type="match status" value="1"/>
</dbReference>
<dbReference type="GO" id="GO:1901096">
    <property type="term" value="P:regulation of autophagosome maturation"/>
    <property type="evidence" value="ECO:0007669"/>
    <property type="project" value="TreeGrafter"/>
</dbReference>
<evidence type="ECO:0000313" key="1">
    <source>
        <dbReference type="EMBL" id="WVY97105.1"/>
    </source>
</evidence>
<dbReference type="GO" id="GO:0007034">
    <property type="term" value="P:vacuolar transport"/>
    <property type="evidence" value="ECO:0007669"/>
    <property type="project" value="TreeGrafter"/>
</dbReference>
<sequence length="469" mass="52709">MAMFDSVLEQPTQYKDPLFMLELVLHQQPTNGQRASYFAWHRMVDVVKAFCYEPNWVCIAVPDVERIASLVAILIERCCFSKTTLSIPLSLHTRHYSPKHVTKAASLHQLLFRHLLCTNAAPLHLSMFLPYIKPWHWLGMGTLEQKDNMCMLQIWMENRLRQAIYNNGWEGLGALIIRTRVSHHLIMFSYVAGVIGARSIGSVGVIASQSSEKQIAEMRLLCGRPDDTIEETSKRNGVISLLASPEVRKYRRGEVFVESVLFNEPESAIVKTAFVLHIQLRTFIFKGALLEKPLLNMISSSTNDSGVIRSSNISSASFGSNVSLEYGLPCGISFSNSEIRDIYVIPVASGIIGKLLLAEKHPFRSRHGVVIAIAPLAGLCPKIDEQHSSWLHLRIREFDPQFYSIKGRGNQPNMPDHYSADGRWTLGFPNARACEEAQLAILNEMGKQRSAVEYMLAPLLEDDFGLAQN</sequence>
<gene>
    <name evidence="1" type="ORF">V8G54_029256</name>
</gene>
<protein>
    <submittedName>
        <fullName evidence="1">Uncharacterized protein</fullName>
    </submittedName>
</protein>
<organism evidence="1 2">
    <name type="scientific">Vigna mungo</name>
    <name type="common">Black gram</name>
    <name type="synonym">Phaseolus mungo</name>
    <dbReference type="NCBI Taxonomy" id="3915"/>
    <lineage>
        <taxon>Eukaryota</taxon>
        <taxon>Viridiplantae</taxon>
        <taxon>Streptophyta</taxon>
        <taxon>Embryophyta</taxon>
        <taxon>Tracheophyta</taxon>
        <taxon>Spermatophyta</taxon>
        <taxon>Magnoliopsida</taxon>
        <taxon>eudicotyledons</taxon>
        <taxon>Gunneridae</taxon>
        <taxon>Pentapetalae</taxon>
        <taxon>rosids</taxon>
        <taxon>fabids</taxon>
        <taxon>Fabales</taxon>
        <taxon>Fabaceae</taxon>
        <taxon>Papilionoideae</taxon>
        <taxon>50 kb inversion clade</taxon>
        <taxon>NPAAA clade</taxon>
        <taxon>indigoferoid/millettioid clade</taxon>
        <taxon>Phaseoleae</taxon>
        <taxon>Vigna</taxon>
    </lineage>
</organism>
<keyword evidence="2" id="KW-1185">Reference proteome</keyword>
<dbReference type="EMBL" id="CP144692">
    <property type="protein sequence ID" value="WVY97105.1"/>
    <property type="molecule type" value="Genomic_DNA"/>
</dbReference>
<dbReference type="Proteomes" id="UP001374535">
    <property type="component" value="Chromosome 9"/>
</dbReference>